<evidence type="ECO:0000256" key="8">
    <source>
        <dbReference type="ARBA" id="ARBA00045636"/>
    </source>
</evidence>
<evidence type="ECO:0000256" key="2">
    <source>
        <dbReference type="ARBA" id="ARBA00008220"/>
    </source>
</evidence>
<sequence>MARAIMPRRASGVGLGMASWCRARRWRATAERAVMRWGWGSTDMDTVETRPFGFWMATALVVGGMIGSGIFLMPVGLAPFGWTAVAAWAISILGAVSLAFTMSRLAQAMPHASGAVAVTGAALGELPGVLVGWSYWVSVWSANAGIAIAATSYLGSFVPWIRATPLNGALTAVALIWLLTLLNLGGAKAAGRFQVVTTVLKLVPLLTVIVLAAGGLISGSASLPAGGLAVGGIASAITLTLFPLVGFEAAGVAAERVRDPARNVMRASMAGTAGTGLLYLLVSIAFLTLPATKLAASGAPFELLVSTFWSAGPALAIAAFAAIAAIGALNGWVLIQGEVPLGMARAGLLPGWFGKVSARDVPVRVLVVSSALASLLVLSNASASLGNVFVFVATLATCSTLWLYAALAVAAIKHRIAVPTAAVGLAFSIVAFVGAGEKAFAWSFALMATAIPLYLVRPKRGLAEQTAE</sequence>
<dbReference type="EMBL" id="CP042306">
    <property type="protein sequence ID" value="QDZ06577.1"/>
    <property type="molecule type" value="Genomic_DNA"/>
</dbReference>
<comment type="similarity">
    <text evidence="2">Belongs to the amino acid-polyamine-organocation (APC) superfamily. Basic amino acid/polyamine antiporter (APA) (TC 2.A.3.2) family.</text>
</comment>
<reference evidence="10 11" key="1">
    <citation type="submission" date="2019-07" db="EMBL/GenBank/DDBJ databases">
        <title>Full genome sequence of Sphingomonas sp. 4R-6-7(HKS19).</title>
        <authorList>
            <person name="Im W.-T."/>
        </authorList>
    </citation>
    <scope>NUCLEOTIDE SEQUENCE [LARGE SCALE GENOMIC DNA]</scope>
    <source>
        <strain evidence="10 11">HKS19</strain>
    </source>
</reference>
<evidence type="ECO:0000256" key="1">
    <source>
        <dbReference type="ARBA" id="ARBA00004651"/>
    </source>
</evidence>
<keyword evidence="5 9" id="KW-0812">Transmembrane</keyword>
<dbReference type="GO" id="GO:0022857">
    <property type="term" value="F:transmembrane transporter activity"/>
    <property type="evidence" value="ECO:0007669"/>
    <property type="project" value="InterPro"/>
</dbReference>
<feature type="transmembrane region" description="Helical" evidence="9">
    <location>
        <begin position="167"/>
        <end position="187"/>
    </location>
</feature>
<feature type="transmembrane region" description="Helical" evidence="9">
    <location>
        <begin position="267"/>
        <end position="289"/>
    </location>
</feature>
<dbReference type="PANTHER" id="PTHR42770">
    <property type="entry name" value="AMINO ACID TRANSPORTER-RELATED"/>
    <property type="match status" value="1"/>
</dbReference>
<gene>
    <name evidence="10" type="ORF">FPZ24_03055</name>
</gene>
<evidence type="ECO:0000256" key="6">
    <source>
        <dbReference type="ARBA" id="ARBA00022989"/>
    </source>
</evidence>
<dbReference type="Gene3D" id="1.20.1740.10">
    <property type="entry name" value="Amino acid/polyamine transporter I"/>
    <property type="match status" value="1"/>
</dbReference>
<name>A0A5B8LEL9_9SPHN</name>
<feature type="transmembrane region" description="Helical" evidence="9">
    <location>
        <begin position="54"/>
        <end position="73"/>
    </location>
</feature>
<accession>A0A5B8LEL9</accession>
<dbReference type="GO" id="GO:0005886">
    <property type="term" value="C:plasma membrane"/>
    <property type="evidence" value="ECO:0007669"/>
    <property type="project" value="UniProtKB-SubCell"/>
</dbReference>
<feature type="transmembrane region" description="Helical" evidence="9">
    <location>
        <begin position="112"/>
        <end position="133"/>
    </location>
</feature>
<feature type="transmembrane region" description="Helical" evidence="9">
    <location>
        <begin position="199"/>
        <end position="219"/>
    </location>
</feature>
<evidence type="ECO:0000256" key="7">
    <source>
        <dbReference type="ARBA" id="ARBA00023136"/>
    </source>
</evidence>
<dbReference type="PIRSF" id="PIRSF006060">
    <property type="entry name" value="AA_transporter"/>
    <property type="match status" value="1"/>
</dbReference>
<proteinExistence type="inferred from homology"/>
<dbReference type="OrthoDB" id="3185104at2"/>
<dbReference type="PANTHER" id="PTHR42770:SF18">
    <property type="entry name" value="ARGININE_AGMATINE ANTIPORTER"/>
    <property type="match status" value="1"/>
</dbReference>
<organism evidence="10 11">
    <name type="scientific">Sphingomonas panacisoli</name>
    <dbReference type="NCBI Taxonomy" id="1813879"/>
    <lineage>
        <taxon>Bacteria</taxon>
        <taxon>Pseudomonadati</taxon>
        <taxon>Pseudomonadota</taxon>
        <taxon>Alphaproteobacteria</taxon>
        <taxon>Sphingomonadales</taxon>
        <taxon>Sphingomonadaceae</taxon>
        <taxon>Sphingomonas</taxon>
    </lineage>
</organism>
<dbReference type="KEGG" id="spai:FPZ24_03055"/>
<comment type="subcellular location">
    <subcellularLocation>
        <location evidence="1">Cell membrane</location>
        <topology evidence="1">Multi-pass membrane protein</topology>
    </subcellularLocation>
</comment>
<keyword evidence="7 9" id="KW-0472">Membrane</keyword>
<evidence type="ECO:0000313" key="10">
    <source>
        <dbReference type="EMBL" id="QDZ06577.1"/>
    </source>
</evidence>
<evidence type="ECO:0000256" key="5">
    <source>
        <dbReference type="ARBA" id="ARBA00022692"/>
    </source>
</evidence>
<feature type="transmembrane region" description="Helical" evidence="9">
    <location>
        <begin position="388"/>
        <end position="409"/>
    </location>
</feature>
<feature type="transmembrane region" description="Helical" evidence="9">
    <location>
        <begin position="225"/>
        <end position="247"/>
    </location>
</feature>
<dbReference type="Pfam" id="PF13520">
    <property type="entry name" value="AA_permease_2"/>
    <property type="match status" value="1"/>
</dbReference>
<feature type="transmembrane region" description="Helical" evidence="9">
    <location>
        <begin position="363"/>
        <end position="382"/>
    </location>
</feature>
<dbReference type="Proteomes" id="UP000315673">
    <property type="component" value="Chromosome"/>
</dbReference>
<feature type="transmembrane region" description="Helical" evidence="9">
    <location>
        <begin position="80"/>
        <end position="100"/>
    </location>
</feature>
<evidence type="ECO:0000256" key="4">
    <source>
        <dbReference type="ARBA" id="ARBA00022475"/>
    </source>
</evidence>
<feature type="transmembrane region" description="Helical" evidence="9">
    <location>
        <begin position="439"/>
        <end position="456"/>
    </location>
</feature>
<dbReference type="AlphaFoldDB" id="A0A5B8LEL9"/>
<keyword evidence="6 9" id="KW-1133">Transmembrane helix</keyword>
<feature type="transmembrane region" description="Helical" evidence="9">
    <location>
        <begin position="416"/>
        <end position="433"/>
    </location>
</feature>
<comment type="function">
    <text evidence="8">Major component of the acid-resistance (AR) system allowing enteric pathogens to survive the acidic environment in the stomach. Exchanges extracellular arginine for its intracellular decarboxylation product agmatine (Agm) thereby expelling intracellular protons. Probably undergoes several conformational states in order to translocate the substrate across the membrane; keeps the substrate accessible to only 1 side of the membrane at a time by opening and closing 3 membrane-internal gates.</text>
</comment>
<keyword evidence="4" id="KW-1003">Cell membrane</keyword>
<dbReference type="InterPro" id="IPR002293">
    <property type="entry name" value="AA/rel_permease1"/>
</dbReference>
<dbReference type="InterPro" id="IPR050367">
    <property type="entry name" value="APC_superfamily"/>
</dbReference>
<keyword evidence="11" id="KW-1185">Reference proteome</keyword>
<evidence type="ECO:0000256" key="3">
    <source>
        <dbReference type="ARBA" id="ARBA00021069"/>
    </source>
</evidence>
<evidence type="ECO:0000256" key="9">
    <source>
        <dbReference type="SAM" id="Phobius"/>
    </source>
</evidence>
<evidence type="ECO:0000313" key="11">
    <source>
        <dbReference type="Proteomes" id="UP000315673"/>
    </source>
</evidence>
<feature type="transmembrane region" description="Helical" evidence="9">
    <location>
        <begin position="309"/>
        <end position="335"/>
    </location>
</feature>
<protein>
    <recommendedName>
        <fullName evidence="3">Arginine/agmatine antiporter</fullName>
    </recommendedName>
</protein>